<evidence type="ECO:0000313" key="1">
    <source>
        <dbReference type="EMBL" id="MFD2834115.1"/>
    </source>
</evidence>
<accession>A0ABW5X791</accession>
<protein>
    <recommendedName>
        <fullName evidence="3">Transposase</fullName>
    </recommendedName>
</protein>
<reference evidence="2" key="1">
    <citation type="journal article" date="2019" name="Int. J. Syst. Evol. Microbiol.">
        <title>The Global Catalogue of Microorganisms (GCM) 10K type strain sequencing project: providing services to taxonomists for standard genome sequencing and annotation.</title>
        <authorList>
            <consortium name="The Broad Institute Genomics Platform"/>
            <consortium name="The Broad Institute Genome Sequencing Center for Infectious Disease"/>
            <person name="Wu L."/>
            <person name="Ma J."/>
        </authorList>
    </citation>
    <scope>NUCLEOTIDE SEQUENCE [LARGE SCALE GENOMIC DNA]</scope>
    <source>
        <strain evidence="2">KCTC 52925</strain>
    </source>
</reference>
<proteinExistence type="predicted"/>
<dbReference type="RefSeq" id="WP_378212978.1">
    <property type="nucleotide sequence ID" value="NZ_JBHUOJ010000027.1"/>
</dbReference>
<sequence>MNTSQKKNNIRTVNLKINRKNIALDGKNVNSCLYLAIMQED</sequence>
<comment type="caution">
    <text evidence="1">The sequence shown here is derived from an EMBL/GenBank/DDBJ whole genome shotgun (WGS) entry which is preliminary data.</text>
</comment>
<gene>
    <name evidence="1" type="ORF">ACFSYS_12535</name>
</gene>
<dbReference type="EMBL" id="JBHUOJ010000027">
    <property type="protein sequence ID" value="MFD2834115.1"/>
    <property type="molecule type" value="Genomic_DNA"/>
</dbReference>
<dbReference type="Proteomes" id="UP001597438">
    <property type="component" value="Unassembled WGS sequence"/>
</dbReference>
<keyword evidence="2" id="KW-1185">Reference proteome</keyword>
<organism evidence="1 2">
    <name type="scientific">Christiangramia antarctica</name>
    <dbReference type="NCBI Taxonomy" id="2058158"/>
    <lineage>
        <taxon>Bacteria</taxon>
        <taxon>Pseudomonadati</taxon>
        <taxon>Bacteroidota</taxon>
        <taxon>Flavobacteriia</taxon>
        <taxon>Flavobacteriales</taxon>
        <taxon>Flavobacteriaceae</taxon>
        <taxon>Christiangramia</taxon>
    </lineage>
</organism>
<evidence type="ECO:0000313" key="2">
    <source>
        <dbReference type="Proteomes" id="UP001597438"/>
    </source>
</evidence>
<name>A0ABW5X791_9FLAO</name>
<evidence type="ECO:0008006" key="3">
    <source>
        <dbReference type="Google" id="ProtNLM"/>
    </source>
</evidence>